<evidence type="ECO:0000313" key="2">
    <source>
        <dbReference type="Proteomes" id="UP001596505"/>
    </source>
</evidence>
<sequence>MKKKIYLSALGLIVVIASVCSFYFAKNNDNKAISKESKESSNFKYSDFSFDVNPATFEIFVKKDGVKEAASEPLPKMKVSHLKKSNDLISWRYPDENINVTIKKKDHYLDVDIKSTGAKQFEWPRVSADSYMLPLWEGKYIPGDDKNWKKFLDNQDFVFSQDFSMRFFALNKPKYSIVYIANNMFNDNIHFNTGSNITFNFTHEFPSINKNKDYGFRIYVSKNDPVDIAQIYKNYIKEKGQFKTLEEKAKENPNIKKLFGAPYFYLWDNNVLTKDNIHWRSLKEQLNGKFFDWVEQLLDKYTDDGSNELKTCIQQIKHQNYIDDYQKNVIVNSLNKVLKLKQFYNKKVFTDVDPHSNKLIKKGIDHLSEEELYDLNKGLLKDELKGSTDKISQWGQKESTDILDDMYHSGIKKAWIGLPNWANGLMNPQMVKEANQSGYLIAPYDSYHSIQKNASPDWNTASFDDPTLYENATITGKNGKKIAGFLGKGRKLNPTLSLPSVKNRVNGILHDGIPFNSWFVDCDATGEFYDDYSPKHITTQEQDMMARLNRMNYIAKQKGMVVGSEGGNDYASQVIAFAHGIETPVINWGDPDMRKNKTSPYYVGGYYSKDGTTPDRYGKQVPIKPLYKHIYIDPKYSLPLYKLVYNDSVITTNHWEWGNLKIKDEVGNRMLLGLLYDVPPLYHIDKTRWEQNKDLILSYYNAASDFEKKAVTKPMTSFKILTKNRLVQSSTFGKDMKVVVNFSNKDFHQNGQVIKAKSAVLYDGHSKKVFDASKY</sequence>
<dbReference type="Proteomes" id="UP001596505">
    <property type="component" value="Unassembled WGS sequence"/>
</dbReference>
<name>A0ABW2Q3Z1_9BACL</name>
<dbReference type="GO" id="GO:0016787">
    <property type="term" value="F:hydrolase activity"/>
    <property type="evidence" value="ECO:0007669"/>
    <property type="project" value="UniProtKB-KW"/>
</dbReference>
<dbReference type="EMBL" id="JBHTCO010000019">
    <property type="protein sequence ID" value="MFC7394156.1"/>
    <property type="molecule type" value="Genomic_DNA"/>
</dbReference>
<dbReference type="RefSeq" id="WP_380967239.1">
    <property type="nucleotide sequence ID" value="NZ_JBHTCO010000019.1"/>
</dbReference>
<accession>A0ABW2Q3Z1</accession>
<organism evidence="1 2">
    <name type="scientific">Scopulibacillus cellulosilyticus</name>
    <dbReference type="NCBI Taxonomy" id="2665665"/>
    <lineage>
        <taxon>Bacteria</taxon>
        <taxon>Bacillati</taxon>
        <taxon>Bacillota</taxon>
        <taxon>Bacilli</taxon>
        <taxon>Bacillales</taxon>
        <taxon>Sporolactobacillaceae</taxon>
        <taxon>Scopulibacillus</taxon>
    </lineage>
</organism>
<keyword evidence="1" id="KW-0378">Hydrolase</keyword>
<reference evidence="2" key="1">
    <citation type="journal article" date="2019" name="Int. J. Syst. Evol. Microbiol.">
        <title>The Global Catalogue of Microorganisms (GCM) 10K type strain sequencing project: providing services to taxonomists for standard genome sequencing and annotation.</title>
        <authorList>
            <consortium name="The Broad Institute Genomics Platform"/>
            <consortium name="The Broad Institute Genome Sequencing Center for Infectious Disease"/>
            <person name="Wu L."/>
            <person name="Ma J."/>
        </authorList>
    </citation>
    <scope>NUCLEOTIDE SEQUENCE [LARGE SCALE GENOMIC DNA]</scope>
    <source>
        <strain evidence="2">CGMCC 1.16305</strain>
    </source>
</reference>
<dbReference type="InterPro" id="IPR021459">
    <property type="entry name" value="GH101-related"/>
</dbReference>
<comment type="caution">
    <text evidence="1">The sequence shown here is derived from an EMBL/GenBank/DDBJ whole genome shotgun (WGS) entry which is preliminary data.</text>
</comment>
<keyword evidence="2" id="KW-1185">Reference proteome</keyword>
<evidence type="ECO:0000313" key="1">
    <source>
        <dbReference type="EMBL" id="MFC7394156.1"/>
    </source>
</evidence>
<dbReference type="Pfam" id="PF11308">
    <property type="entry name" value="Glyco_hydro_129"/>
    <property type="match status" value="1"/>
</dbReference>
<proteinExistence type="predicted"/>
<gene>
    <name evidence="1" type="ORF">ACFQRG_14460</name>
</gene>
<protein>
    <submittedName>
        <fullName evidence="1">Glycoside hydrolase</fullName>
    </submittedName>
</protein>